<dbReference type="AlphaFoldDB" id="A0A9W8UNM7"/>
<keyword evidence="2" id="KW-1185">Reference proteome</keyword>
<evidence type="ECO:0000313" key="1">
    <source>
        <dbReference type="EMBL" id="KAJ4161588.1"/>
    </source>
</evidence>
<dbReference type="Proteomes" id="UP001144673">
    <property type="component" value="Unassembled WGS sequence"/>
</dbReference>
<evidence type="ECO:0000313" key="2">
    <source>
        <dbReference type="Proteomes" id="UP001144673"/>
    </source>
</evidence>
<protein>
    <submittedName>
        <fullName evidence="1">Uncharacterized protein</fullName>
    </submittedName>
</protein>
<comment type="caution">
    <text evidence="1">The sequence shown here is derived from an EMBL/GenBank/DDBJ whole genome shotgun (WGS) entry which is preliminary data.</text>
</comment>
<organism evidence="1 2">
    <name type="scientific">Akanthomyces muscarius</name>
    <name type="common">Entomopathogenic fungus</name>
    <name type="synonym">Lecanicillium muscarium</name>
    <dbReference type="NCBI Taxonomy" id="2231603"/>
    <lineage>
        <taxon>Eukaryota</taxon>
        <taxon>Fungi</taxon>
        <taxon>Dikarya</taxon>
        <taxon>Ascomycota</taxon>
        <taxon>Pezizomycotina</taxon>
        <taxon>Sordariomycetes</taxon>
        <taxon>Hypocreomycetidae</taxon>
        <taxon>Hypocreales</taxon>
        <taxon>Cordycipitaceae</taxon>
        <taxon>Akanthomyces</taxon>
    </lineage>
</organism>
<gene>
    <name evidence="1" type="ORF">LMH87_007619</name>
</gene>
<sequence>MPKFCAKNRCPWGGAMVTGLDHGWSALSFFLEQRINIRCHISKKYSRFSTIEIEPPHDEFAALNLLLATADNESP</sequence>
<reference evidence="1" key="1">
    <citation type="journal article" date="2023" name="Access Microbiol">
        <title>De-novo genome assembly for Akanthomyces muscarius, a biocontrol agent of insect agricultural pests.</title>
        <authorList>
            <person name="Erdos Z."/>
            <person name="Studholme D.J."/>
            <person name="Raymond B."/>
            <person name="Sharma M."/>
        </authorList>
    </citation>
    <scope>NUCLEOTIDE SEQUENCE</scope>
    <source>
        <strain evidence="1">Ve6</strain>
    </source>
</reference>
<dbReference type="KEGG" id="amus:LMH87_007619"/>
<dbReference type="RefSeq" id="XP_056057972.1">
    <property type="nucleotide sequence ID" value="XM_056199532.1"/>
</dbReference>
<dbReference type="EMBL" id="JAJHUN010000002">
    <property type="protein sequence ID" value="KAJ4161588.1"/>
    <property type="molecule type" value="Genomic_DNA"/>
</dbReference>
<name>A0A9W8UNM7_AKAMU</name>
<accession>A0A9W8UNM7</accession>
<dbReference type="GeneID" id="80894778"/>
<proteinExistence type="predicted"/>